<dbReference type="GO" id="GO:0003677">
    <property type="term" value="F:DNA binding"/>
    <property type="evidence" value="ECO:0007669"/>
    <property type="project" value="UniProtKB-KW"/>
</dbReference>
<organism evidence="4 5">
    <name type="scientific">Vibrio campbellii</name>
    <dbReference type="NCBI Taxonomy" id="680"/>
    <lineage>
        <taxon>Bacteria</taxon>
        <taxon>Pseudomonadati</taxon>
        <taxon>Pseudomonadota</taxon>
        <taxon>Gammaproteobacteria</taxon>
        <taxon>Vibrionales</taxon>
        <taxon>Vibrionaceae</taxon>
        <taxon>Vibrio</taxon>
    </lineage>
</organism>
<reference evidence="4" key="1">
    <citation type="submission" date="2020-03" db="EMBL/GenBank/DDBJ databases">
        <title>Five strains of Vibrio campbellii isolated from Mariana Trench.</title>
        <authorList>
            <person name="Liang J."/>
            <person name="Zhang X.-H."/>
        </authorList>
    </citation>
    <scope>NUCLEOTIDE SEQUENCE</scope>
    <source>
        <strain evidence="4">LJC014</strain>
    </source>
</reference>
<gene>
    <name evidence="4" type="ORF">HB761_01705</name>
</gene>
<evidence type="ECO:0000313" key="5">
    <source>
        <dbReference type="Proteomes" id="UP001058687"/>
    </source>
</evidence>
<dbReference type="InterPro" id="IPR025370">
    <property type="entry name" value="SgrR_HTH_N"/>
</dbReference>
<keyword evidence="1" id="KW-0238">DNA-binding</keyword>
<evidence type="ECO:0000313" key="4">
    <source>
        <dbReference type="EMBL" id="UTZ25569.1"/>
    </source>
</evidence>
<dbReference type="SUPFAM" id="SSF53850">
    <property type="entry name" value="Periplasmic binding protein-like II"/>
    <property type="match status" value="1"/>
</dbReference>
<dbReference type="GO" id="GO:1904680">
    <property type="term" value="F:peptide transmembrane transporter activity"/>
    <property type="evidence" value="ECO:0007669"/>
    <property type="project" value="TreeGrafter"/>
</dbReference>
<feature type="domain" description="Transcriptional regulator SgrR N-terminal HTH" evidence="3">
    <location>
        <begin position="4"/>
        <end position="115"/>
    </location>
</feature>
<dbReference type="Gene3D" id="3.40.190.10">
    <property type="entry name" value="Periplasmic binding protein-like II"/>
    <property type="match status" value="1"/>
</dbReference>
<dbReference type="PANTHER" id="PTHR30290">
    <property type="entry name" value="PERIPLASMIC BINDING COMPONENT OF ABC TRANSPORTER"/>
    <property type="match status" value="1"/>
</dbReference>
<evidence type="ECO:0000259" key="3">
    <source>
        <dbReference type="Pfam" id="PF12793"/>
    </source>
</evidence>
<sequence>MNKRKLELYEDLFKKVGPGKTHIHIGEIADAFHCSDRHARTLLKQMGEYLWLTWTPMKGRGQKGELVCLQEPVTACYQAVDYAISQERYDLAHQLVGFHDRSVASHLKRYLAHTAHNSENTIYAPFHRKLDWLHPHFAMGRTERHLIHEVFQTLVSHDGSAIHPNLAHHWSSSHSHTCWRFHLSSCAMFHDKTNVTAEDVATSLNALVNSHYWRGLYDHIDTIYAVTPYCIEINLTEPDPLLPSLLSRAETSILPSRFVHSEKLAFQPIGSGPFSVDINSDKVLRLNRNEHYCGQTALTKHIEIWIHEEWKQDKKCAENFFFLESGEENYQVSTQNIGHFYVLINHKELQTDSIKQGFSTLMSRDEKCSLALPFPISFSYEDNNESRQFSAKLQAALPSSFDQNKSHQVEYGRAISNQDITLGGIRLEGDQGTSLFAFFKLYPYWQQCMTWRQHSRLEEVLNLARYASCSEERKALLNTLLHELAEQNILSILATEDLTLTIPSRVAGVEINTIGWCNFSKLWIQPN</sequence>
<feature type="domain" description="Solute-binding protein family 5" evidence="2">
    <location>
        <begin position="162"/>
        <end position="308"/>
    </location>
</feature>
<proteinExistence type="predicted"/>
<dbReference type="InterPro" id="IPR000914">
    <property type="entry name" value="SBP_5_dom"/>
</dbReference>
<dbReference type="InterPro" id="IPR039424">
    <property type="entry name" value="SBP_5"/>
</dbReference>
<dbReference type="Pfam" id="PF00496">
    <property type="entry name" value="SBP_bac_5"/>
    <property type="match status" value="1"/>
</dbReference>
<dbReference type="AlphaFoldDB" id="A0AAE9SIM2"/>
<name>A0AAE9SIM2_9VIBR</name>
<dbReference type="EMBL" id="CP050467">
    <property type="protein sequence ID" value="UTZ25569.1"/>
    <property type="molecule type" value="Genomic_DNA"/>
</dbReference>
<protein>
    <submittedName>
        <fullName evidence="4">ABC transporter substrate-binding protein</fullName>
    </submittedName>
</protein>
<evidence type="ECO:0000259" key="2">
    <source>
        <dbReference type="Pfam" id="PF00496"/>
    </source>
</evidence>
<dbReference type="PANTHER" id="PTHR30290:SF72">
    <property type="entry name" value="HTH-TYPE TRANSCRIPTIONAL REGULATOR SGRR"/>
    <property type="match status" value="1"/>
</dbReference>
<accession>A0AAE9SIM2</accession>
<dbReference type="Pfam" id="PF12793">
    <property type="entry name" value="SgrR_N"/>
    <property type="match status" value="1"/>
</dbReference>
<dbReference type="GO" id="GO:0015833">
    <property type="term" value="P:peptide transport"/>
    <property type="evidence" value="ECO:0007669"/>
    <property type="project" value="TreeGrafter"/>
</dbReference>
<evidence type="ECO:0000256" key="1">
    <source>
        <dbReference type="ARBA" id="ARBA00023125"/>
    </source>
</evidence>
<dbReference type="RefSeq" id="WP_255936982.1">
    <property type="nucleotide sequence ID" value="NZ_CP050467.1"/>
</dbReference>
<dbReference type="Proteomes" id="UP001058687">
    <property type="component" value="Chromosome 1"/>
</dbReference>